<keyword evidence="1" id="KW-0732">Signal</keyword>
<name>A0ABU5TI98_9CYAN</name>
<reference evidence="2 3" key="1">
    <citation type="submission" date="2023-12" db="EMBL/GenBank/DDBJ databases">
        <title>Baltic Sea Cyanobacteria.</title>
        <authorList>
            <person name="Delbaje E."/>
            <person name="Fewer D.P."/>
            <person name="Shishido T.K."/>
        </authorList>
    </citation>
    <scope>NUCLEOTIDE SEQUENCE [LARGE SCALE GENOMIC DNA]</scope>
    <source>
        <strain evidence="2 3">UHCC 0370</strain>
    </source>
</reference>
<dbReference type="EMBL" id="JAYGIE010000041">
    <property type="protein sequence ID" value="MEA5477859.1"/>
    <property type="molecule type" value="Genomic_DNA"/>
</dbReference>
<feature type="signal peptide" evidence="1">
    <location>
        <begin position="1"/>
        <end position="26"/>
    </location>
</feature>
<evidence type="ECO:0000313" key="2">
    <source>
        <dbReference type="EMBL" id="MEA5477859.1"/>
    </source>
</evidence>
<feature type="chain" id="PRO_5046866276" evidence="1">
    <location>
        <begin position="27"/>
        <end position="76"/>
    </location>
</feature>
<proteinExistence type="predicted"/>
<dbReference type="RefSeq" id="WP_323261469.1">
    <property type="nucleotide sequence ID" value="NZ_JAYGIE010000041.1"/>
</dbReference>
<comment type="caution">
    <text evidence="2">The sequence shown here is derived from an EMBL/GenBank/DDBJ whole genome shotgun (WGS) entry which is preliminary data.</text>
</comment>
<evidence type="ECO:0000313" key="3">
    <source>
        <dbReference type="Proteomes" id="UP001301388"/>
    </source>
</evidence>
<keyword evidence="3" id="KW-1185">Reference proteome</keyword>
<sequence>MKRSSLFSVSAIATSSLITLSSVAFAISQPQNITANLELQPSQTSQHSTQKLAGRSCPVPSSFFCGWWSVVDDWFS</sequence>
<dbReference type="Proteomes" id="UP001301388">
    <property type="component" value="Unassembled WGS sequence"/>
</dbReference>
<gene>
    <name evidence="2" type="ORF">VB774_09520</name>
</gene>
<accession>A0ABU5TI98</accession>
<protein>
    <submittedName>
        <fullName evidence="2">Uncharacterized protein</fullName>
    </submittedName>
</protein>
<organism evidence="2 3">
    <name type="scientific">Pseudanabaena galeata UHCC 0370</name>
    <dbReference type="NCBI Taxonomy" id="3110310"/>
    <lineage>
        <taxon>Bacteria</taxon>
        <taxon>Bacillati</taxon>
        <taxon>Cyanobacteriota</taxon>
        <taxon>Cyanophyceae</taxon>
        <taxon>Pseudanabaenales</taxon>
        <taxon>Pseudanabaenaceae</taxon>
        <taxon>Pseudanabaena</taxon>
    </lineage>
</organism>
<evidence type="ECO:0000256" key="1">
    <source>
        <dbReference type="SAM" id="SignalP"/>
    </source>
</evidence>